<dbReference type="Pfam" id="PF13365">
    <property type="entry name" value="Trypsin_2"/>
    <property type="match status" value="1"/>
</dbReference>
<keyword evidence="3" id="KW-0378">Hydrolase</keyword>
<sequence>MKILKKFTSLLVITLMIIINPLISYLPSEAISSYKDISVMIVTSDNIGTMTIGSGFPYSDDGKIITNYHVIEKALYGGIIFEGAENLYPFSIIGVDKINDIAVLKIEKETTPLKTSSLSSLKVGDSVTAVGNPLGVVNVASEGKVTRFSDDSIYFTAPIDQGNSGGPLLNSKGEVIGIVTAIVSSSGYSSSYATPAHMIESVPLNLNVSVLPFSNLLEGLESHGEYYYHLEMVLNGTLNSIPSATVEEAFNDFFVDPEFSHFISVDGSSVIEFTGICLYNDALADILIQFVIDDEDVFYIHYMEVNGLSKDNIEILELLRAINDYITLSDVEFNNAA</sequence>
<evidence type="ECO:0000256" key="3">
    <source>
        <dbReference type="ARBA" id="ARBA00022801"/>
    </source>
</evidence>
<dbReference type="Proteomes" id="UP001314903">
    <property type="component" value="Unassembled WGS sequence"/>
</dbReference>
<evidence type="ECO:0008006" key="7">
    <source>
        <dbReference type="Google" id="ProtNLM"/>
    </source>
</evidence>
<dbReference type="Gene3D" id="2.40.10.10">
    <property type="entry name" value="Trypsin-like serine proteases"/>
    <property type="match status" value="2"/>
</dbReference>
<name>A0ABS4KKX9_9FIRM</name>
<comment type="similarity">
    <text evidence="1">Belongs to the peptidase S1C family.</text>
</comment>
<keyword evidence="4" id="KW-0472">Membrane</keyword>
<evidence type="ECO:0000256" key="2">
    <source>
        <dbReference type="ARBA" id="ARBA00022670"/>
    </source>
</evidence>
<keyword evidence="4" id="KW-0812">Transmembrane</keyword>
<evidence type="ECO:0000256" key="4">
    <source>
        <dbReference type="SAM" id="Phobius"/>
    </source>
</evidence>
<dbReference type="PANTHER" id="PTHR43343:SF3">
    <property type="entry name" value="PROTEASE DO-LIKE 8, CHLOROPLASTIC"/>
    <property type="match status" value="1"/>
</dbReference>
<dbReference type="SUPFAM" id="SSF50494">
    <property type="entry name" value="Trypsin-like serine proteases"/>
    <property type="match status" value="1"/>
</dbReference>
<dbReference type="InterPro" id="IPR051201">
    <property type="entry name" value="Chloro_Bact_Ser_Proteases"/>
</dbReference>
<keyword evidence="2" id="KW-0645">Protease</keyword>
<dbReference type="InterPro" id="IPR001940">
    <property type="entry name" value="Peptidase_S1C"/>
</dbReference>
<dbReference type="InterPro" id="IPR009003">
    <property type="entry name" value="Peptidase_S1_PA"/>
</dbReference>
<evidence type="ECO:0000313" key="6">
    <source>
        <dbReference type="Proteomes" id="UP001314903"/>
    </source>
</evidence>
<keyword evidence="6" id="KW-1185">Reference proteome</keyword>
<accession>A0ABS4KKX9</accession>
<dbReference type="PANTHER" id="PTHR43343">
    <property type="entry name" value="PEPTIDASE S12"/>
    <property type="match status" value="1"/>
</dbReference>
<proteinExistence type="inferred from homology"/>
<evidence type="ECO:0000256" key="1">
    <source>
        <dbReference type="ARBA" id="ARBA00010541"/>
    </source>
</evidence>
<dbReference type="EMBL" id="JAGGLI010000019">
    <property type="protein sequence ID" value="MBP2027990.1"/>
    <property type="molecule type" value="Genomic_DNA"/>
</dbReference>
<dbReference type="InterPro" id="IPR043504">
    <property type="entry name" value="Peptidase_S1_PA_chymotrypsin"/>
</dbReference>
<keyword evidence="4" id="KW-1133">Transmembrane helix</keyword>
<dbReference type="RefSeq" id="WP_209661049.1">
    <property type="nucleotide sequence ID" value="NZ_JAGGLI010000019.1"/>
</dbReference>
<gene>
    <name evidence="5" type="ORF">J2Z35_001789</name>
</gene>
<reference evidence="5 6" key="1">
    <citation type="submission" date="2021-03" db="EMBL/GenBank/DDBJ databases">
        <title>Genomic Encyclopedia of Type Strains, Phase IV (KMG-IV): sequencing the most valuable type-strain genomes for metagenomic binning, comparative biology and taxonomic classification.</title>
        <authorList>
            <person name="Goeker M."/>
        </authorList>
    </citation>
    <scope>NUCLEOTIDE SEQUENCE [LARGE SCALE GENOMIC DNA]</scope>
    <source>
        <strain evidence="5 6">DSM 27512</strain>
    </source>
</reference>
<organism evidence="5 6">
    <name type="scientific">Acetoanaerobium pronyense</name>
    <dbReference type="NCBI Taxonomy" id="1482736"/>
    <lineage>
        <taxon>Bacteria</taxon>
        <taxon>Bacillati</taxon>
        <taxon>Bacillota</taxon>
        <taxon>Clostridia</taxon>
        <taxon>Peptostreptococcales</taxon>
        <taxon>Filifactoraceae</taxon>
        <taxon>Acetoanaerobium</taxon>
    </lineage>
</organism>
<feature type="transmembrane region" description="Helical" evidence="4">
    <location>
        <begin position="7"/>
        <end position="26"/>
    </location>
</feature>
<comment type="caution">
    <text evidence="5">The sequence shown here is derived from an EMBL/GenBank/DDBJ whole genome shotgun (WGS) entry which is preliminary data.</text>
</comment>
<evidence type="ECO:0000313" key="5">
    <source>
        <dbReference type="EMBL" id="MBP2027990.1"/>
    </source>
</evidence>
<dbReference type="PRINTS" id="PR00834">
    <property type="entry name" value="PROTEASES2C"/>
</dbReference>
<protein>
    <recommendedName>
        <fullName evidence="7">Trypsin-like peptidase domain-containing protein</fullName>
    </recommendedName>
</protein>